<dbReference type="RefSeq" id="WP_024161310.1">
    <property type="nucleotide sequence ID" value="NZ_ARPM03000037.1"/>
</dbReference>
<evidence type="ECO:0000313" key="1">
    <source>
        <dbReference type="EMBL" id="ETZ05482.1"/>
    </source>
</evidence>
<dbReference type="EMBL" id="ARPM03000037">
    <property type="protein sequence ID" value="ETZ05482.1"/>
    <property type="molecule type" value="Genomic_DNA"/>
</dbReference>
<sequence length="106" mass="11973">MIYQMAFNPSVHIVQEFCYPTKGSYRQIAEALLIDDQSSCRNLSRIWATTYMKVSNICAHVLEPYSIAYTIQGKTLWLHAHNFSFKKAASQAGSVYSTVMTTPSGR</sequence>
<evidence type="ECO:0000313" key="2">
    <source>
        <dbReference type="Proteomes" id="UP000026922"/>
    </source>
</evidence>
<dbReference type="AlphaFoldDB" id="A0A061JII7"/>
<protein>
    <submittedName>
        <fullName evidence="1">Uncharacterized protein</fullName>
    </submittedName>
</protein>
<proteinExistence type="predicted"/>
<comment type="caution">
    <text evidence="1">The sequence shown here is derived from an EMBL/GenBank/DDBJ whole genome shotgun (WGS) entry which is preliminary data.</text>
</comment>
<name>A0A061JII7_9PROT</name>
<gene>
    <name evidence="1" type="ORF">K737_300081</name>
</gene>
<dbReference type="Proteomes" id="UP000026922">
    <property type="component" value="Unassembled WGS sequence"/>
</dbReference>
<organism evidence="1 2">
    <name type="scientific">Holospora undulata HU1</name>
    <dbReference type="NCBI Taxonomy" id="1321371"/>
    <lineage>
        <taxon>Bacteria</taxon>
        <taxon>Pseudomonadati</taxon>
        <taxon>Pseudomonadota</taxon>
        <taxon>Alphaproteobacteria</taxon>
        <taxon>Holosporales</taxon>
        <taxon>Holosporaceae</taxon>
        <taxon>Holospora</taxon>
    </lineage>
</organism>
<keyword evidence="2" id="KW-1185">Reference proteome</keyword>
<reference evidence="1 2" key="1">
    <citation type="journal article" date="2013" name="Genome Announc.">
        <title>Draft Genome Sequence of Holospora undulata Strain HU1, a Micronucleus-Specific Symbiont of the Ciliate Paramecium caudatum.</title>
        <authorList>
            <person name="Dohra H."/>
            <person name="Suzuki H."/>
            <person name="Suzuki T."/>
            <person name="Tanaka K."/>
            <person name="Fujishima M."/>
        </authorList>
    </citation>
    <scope>NUCLEOTIDE SEQUENCE [LARGE SCALE GENOMIC DNA]</scope>
    <source>
        <strain evidence="1 2">HU1</strain>
    </source>
</reference>
<accession>A0A061JII7</accession>